<dbReference type="Pfam" id="PF18572">
    <property type="entry name" value="T6PP_N"/>
    <property type="match status" value="1"/>
</dbReference>
<feature type="domain" description="Trehalose-6-phosphate phosphatase C-terminal" evidence="10">
    <location>
        <begin position="1039"/>
        <end position="1308"/>
    </location>
</feature>
<sequence length="1347" mass="151385">MEGKLEAKGQEESTRKAILRILAKLNTTSELSDDCTFEQAMNYGIETLANVWRKRDVNSEIAFQGLLNCLEYCLQHCFESVGYFENFVGILGYNTVQFWKNAIPYIYESDMAHGTKYRDALLFSLTLYDVNTGRNRLKEFYAAVPGIRKSLLGSHAKRFSEQFHHMQQRRTLSTASSLHASHNSLSAASSNAAMANGGGGGSQHQIHELLAALDAKAIANGTAQQQTGQRPSFTLSDNEDAGAHQHQQQHNNNHDVRRGSDKRMSISAVSTTSDAQHSTGTDGTELCGGLVNTQHFQQRVINVSNAPPVALKQSESGEWEIKQGSGGLVSCVDPVMSVNPENMWLANLGMNIDKFKITSTEYLEKMGRDPNIGERMDPAHIAVPATNTLGLPLMKQALADVLFHVIANDDQKEDDETAVKKQIREEMSLLGVLNNYNRGNYKLNPVIVQEQDYNVYYGGISNGLLWPALHNLPEYILPEYSDSKVLSEHWFSYVRVNYQFAIDAVRNSRPQDFIWIHDYHLMLTGMIMQSLERNLEIGFFLHIPFQPPDNFFENYRLCAFPILRGLLRFTKVGFQTHRDRSSFIQLVKTHLPTAKVKAEEEKLDVVVVTYQGWSCSLGVFPVSIKNEDFLKIARDPATVKRADDIRKGIFGENPSNDVCLFFSVERFDYTKGIKEKLLAYQRYLEKHPERAGKDILLQIAVTNRRSVDTYRVYQDECMALADEVNKRFSDKERFPSWRPIIFQTNGLQRSELIAHYLAMDIGVVTPKKDGMNLVAKEMLLCNPTAGLVLSTGAGSEIQFTTAGLHSAEDPNYHRVEDLFDTEAFANSFHAAAVEAKEDRSRHGMVLNEFIMANDIERWSSTFLDPSWSHQVIRQIQVTTLDDFFNLMLRTRDVRRGIVERVLKGIPIRPHFSISLQNAKESLEISCLPGTSQIRLRATAATCGGCGTVGSSSEDGGTTAFASGGPTGAGEMVLLDIKNEIEEFRKDLKFLQFIQSDDIYNIEQFISTLKVYHPVSETTFREEVAAVVDMFIDADHFNYFFTDRDGTLKSYSCSYVASIQPAYSGVIQAQFARRCAQTCAIVTTAPMMRLGILDVCTIPEGYYYIGASAGREWFVDPANKFKDQSIPDPDLEKLNYVFDSISELLEHPEFKVFAWIGSGLQKHYGHVTLAHQDVFGTVPRELREQIDQRIRAIVEDIDSTHQLLEVKTTETDIKVFIKSSLGHIFDKGNGIQLLVQHLKCDLREGTILVCGDSETDIPMLRTCLEHNPKNVYTVWVAPESKKELREKVSQLCKSFGNEHFVFVSSPEVLLGAMAQATVREISIARGAMGSPRRRRSSSSNSQGGRSSD</sequence>
<dbReference type="Gene3D" id="3.40.50.1000">
    <property type="entry name" value="HAD superfamily/HAD-like"/>
    <property type="match status" value="1"/>
</dbReference>
<dbReference type="InterPro" id="IPR023214">
    <property type="entry name" value="HAD_sf"/>
</dbReference>
<evidence type="ECO:0000256" key="3">
    <source>
        <dbReference type="ARBA" id="ARBA00006107"/>
    </source>
</evidence>
<comment type="function">
    <text evidence="1">Catalyzes the production of trehalose from glucose-6-phosphate and UDP-alpha-D-glucose in a 2 step process.</text>
</comment>
<reference evidence="11 12" key="1">
    <citation type="submission" date="2024-10" db="EMBL/GenBank/DDBJ databases">
        <authorList>
            <person name="Kim D."/>
        </authorList>
    </citation>
    <scope>NUCLEOTIDE SEQUENCE [LARGE SCALE GENOMIC DNA]</scope>
    <source>
        <strain evidence="11">BH-2024</strain>
    </source>
</reference>
<feature type="compositionally biased region" description="Polar residues" evidence="8">
    <location>
        <begin position="221"/>
        <end position="236"/>
    </location>
</feature>
<feature type="compositionally biased region" description="Low complexity" evidence="8">
    <location>
        <begin position="1336"/>
        <end position="1347"/>
    </location>
</feature>
<evidence type="ECO:0000313" key="12">
    <source>
        <dbReference type="Proteomes" id="UP001620626"/>
    </source>
</evidence>
<dbReference type="Pfam" id="PF21141">
    <property type="entry name" value="T6PP_C"/>
    <property type="match status" value="1"/>
</dbReference>
<comment type="similarity">
    <text evidence="3">In the C-terminal section; belongs to the gob-1 trehalose phosphatase family.</text>
</comment>
<dbReference type="PANTHER" id="PTHR10788">
    <property type="entry name" value="TREHALOSE-6-PHOSPHATE SYNTHASE"/>
    <property type="match status" value="1"/>
</dbReference>
<feature type="region of interest" description="Disordered" evidence="8">
    <location>
        <begin position="1324"/>
        <end position="1347"/>
    </location>
</feature>
<feature type="compositionally biased region" description="Basic and acidic residues" evidence="8">
    <location>
        <begin position="252"/>
        <end position="264"/>
    </location>
</feature>
<dbReference type="Pfam" id="PF00982">
    <property type="entry name" value="Glyco_transf_20"/>
    <property type="match status" value="1"/>
</dbReference>
<evidence type="ECO:0000256" key="6">
    <source>
        <dbReference type="ARBA" id="ARBA00022679"/>
    </source>
</evidence>
<keyword evidence="12" id="KW-1185">Reference proteome</keyword>
<evidence type="ECO:0000256" key="4">
    <source>
        <dbReference type="ARBA" id="ARBA00012538"/>
    </source>
</evidence>
<dbReference type="CDD" id="cd03788">
    <property type="entry name" value="GT20_TPS"/>
    <property type="match status" value="1"/>
</dbReference>
<dbReference type="InterPro" id="IPR041064">
    <property type="entry name" value="T6PP_helical"/>
</dbReference>
<dbReference type="InterPro" id="IPR036412">
    <property type="entry name" value="HAD-like_sf"/>
</dbReference>
<comment type="similarity">
    <text evidence="2">In the N-terminal section; belongs to the glycosyltransferase 20 family.</text>
</comment>
<dbReference type="GO" id="GO:0005991">
    <property type="term" value="P:trehalose metabolic process"/>
    <property type="evidence" value="ECO:0007669"/>
    <property type="project" value="UniProtKB-ARBA"/>
</dbReference>
<accession>A0ABD2HTK0</accession>
<dbReference type="SUPFAM" id="SSF53756">
    <property type="entry name" value="UDP-Glycosyltransferase/glycogen phosphorylase"/>
    <property type="match status" value="1"/>
</dbReference>
<evidence type="ECO:0000256" key="2">
    <source>
        <dbReference type="ARBA" id="ARBA00005409"/>
    </source>
</evidence>
<proteinExistence type="inferred from homology"/>
<keyword evidence="5" id="KW-0328">Glycosyltransferase</keyword>
<dbReference type="EC" id="2.4.1.15" evidence="4"/>
<evidence type="ECO:0000256" key="7">
    <source>
        <dbReference type="ARBA" id="ARBA00048039"/>
    </source>
</evidence>
<feature type="compositionally biased region" description="Polar residues" evidence="8">
    <location>
        <begin position="267"/>
        <end position="281"/>
    </location>
</feature>
<evidence type="ECO:0000313" key="11">
    <source>
        <dbReference type="EMBL" id="KAL3067935.1"/>
    </source>
</evidence>
<dbReference type="SUPFAM" id="SSF56784">
    <property type="entry name" value="HAD-like"/>
    <property type="match status" value="1"/>
</dbReference>
<dbReference type="Gene3D" id="3.40.50.2000">
    <property type="entry name" value="Glycogen Phosphorylase B"/>
    <property type="match status" value="3"/>
</dbReference>
<dbReference type="GO" id="GO:0003825">
    <property type="term" value="F:alpha,alpha-trehalose-phosphate synthase (UDP-forming) activity"/>
    <property type="evidence" value="ECO:0007669"/>
    <property type="project" value="UniProtKB-EC"/>
</dbReference>
<evidence type="ECO:0000256" key="5">
    <source>
        <dbReference type="ARBA" id="ARBA00022676"/>
    </source>
</evidence>
<evidence type="ECO:0000256" key="8">
    <source>
        <dbReference type="SAM" id="MobiDB-lite"/>
    </source>
</evidence>
<feature type="domain" description="Trehalose-6-phosphate phosphatase helical bundle" evidence="9">
    <location>
        <begin position="879"/>
        <end position="1008"/>
    </location>
</feature>
<comment type="caution">
    <text evidence="11">The sequence shown here is derived from an EMBL/GenBank/DDBJ whole genome shotgun (WGS) entry which is preliminary data.</text>
</comment>
<dbReference type="InterPro" id="IPR049063">
    <property type="entry name" value="T6PP_C"/>
</dbReference>
<dbReference type="Gene3D" id="3.30.70.3080">
    <property type="match status" value="1"/>
</dbReference>
<keyword evidence="6" id="KW-0808">Transferase</keyword>
<dbReference type="FunFam" id="3.40.50.2000:FF:000206">
    <property type="entry name" value="Trehalose-6-phosphate synthase"/>
    <property type="match status" value="1"/>
</dbReference>
<comment type="catalytic activity">
    <reaction evidence="7">
        <text>D-glucose 6-phosphate + UDP-alpha-D-glucose = alpha,alpha-trehalose 6-phosphate + UDP + H(+)</text>
        <dbReference type="Rhea" id="RHEA:18889"/>
        <dbReference type="ChEBI" id="CHEBI:15378"/>
        <dbReference type="ChEBI" id="CHEBI:58223"/>
        <dbReference type="ChEBI" id="CHEBI:58429"/>
        <dbReference type="ChEBI" id="CHEBI:58885"/>
        <dbReference type="ChEBI" id="CHEBI:61548"/>
        <dbReference type="EC" id="2.4.1.15"/>
    </reaction>
</comment>
<dbReference type="InterPro" id="IPR001830">
    <property type="entry name" value="Glyco_trans_20"/>
</dbReference>
<evidence type="ECO:0000256" key="1">
    <source>
        <dbReference type="ARBA" id="ARBA00002045"/>
    </source>
</evidence>
<dbReference type="Proteomes" id="UP001620626">
    <property type="component" value="Unassembled WGS sequence"/>
</dbReference>
<name>A0ABD2HTK0_9BILA</name>
<evidence type="ECO:0000259" key="10">
    <source>
        <dbReference type="Pfam" id="PF21141"/>
    </source>
</evidence>
<evidence type="ECO:0000259" key="9">
    <source>
        <dbReference type="Pfam" id="PF18572"/>
    </source>
</evidence>
<dbReference type="EMBL" id="JBICBT010001409">
    <property type="protein sequence ID" value="KAL3067935.1"/>
    <property type="molecule type" value="Genomic_DNA"/>
</dbReference>
<dbReference type="PANTHER" id="PTHR10788:SF110">
    <property type="entry name" value="ALPHA,ALPHA-TREHALOSE-PHOSPHATE SYNTHASE [UDP-FORMING] 2"/>
    <property type="match status" value="1"/>
</dbReference>
<gene>
    <name evidence="11" type="ORF">niasHT_037925</name>
</gene>
<organism evidence="11 12">
    <name type="scientific">Heterodera trifolii</name>
    <dbReference type="NCBI Taxonomy" id="157864"/>
    <lineage>
        <taxon>Eukaryota</taxon>
        <taxon>Metazoa</taxon>
        <taxon>Ecdysozoa</taxon>
        <taxon>Nematoda</taxon>
        <taxon>Chromadorea</taxon>
        <taxon>Rhabditida</taxon>
        <taxon>Tylenchina</taxon>
        <taxon>Tylenchomorpha</taxon>
        <taxon>Tylenchoidea</taxon>
        <taxon>Heteroderidae</taxon>
        <taxon>Heteroderinae</taxon>
        <taxon>Heterodera</taxon>
    </lineage>
</organism>
<protein>
    <recommendedName>
        <fullName evidence="4">alpha,alpha-trehalose-phosphate synthase (UDP-forming)</fullName>
        <ecNumber evidence="4">2.4.1.15</ecNumber>
    </recommendedName>
</protein>
<dbReference type="Gene3D" id="1.20.58.1800">
    <property type="match status" value="1"/>
</dbReference>
<feature type="region of interest" description="Disordered" evidence="8">
    <location>
        <begin position="221"/>
        <end position="281"/>
    </location>
</feature>